<keyword evidence="3" id="KW-1185">Reference proteome</keyword>
<evidence type="ECO:0000256" key="1">
    <source>
        <dbReference type="SAM" id="MobiDB-lite"/>
    </source>
</evidence>
<name>A0A7T8GZY7_CALRO</name>
<feature type="compositionally biased region" description="Polar residues" evidence="1">
    <location>
        <begin position="42"/>
        <end position="52"/>
    </location>
</feature>
<feature type="region of interest" description="Disordered" evidence="1">
    <location>
        <begin position="1"/>
        <end position="52"/>
    </location>
</feature>
<dbReference type="EMBL" id="CP045899">
    <property type="protein sequence ID" value="QQP40893.1"/>
    <property type="molecule type" value="Genomic_DNA"/>
</dbReference>
<organism evidence="2 3">
    <name type="scientific">Caligus rogercresseyi</name>
    <name type="common">Sea louse</name>
    <dbReference type="NCBI Taxonomy" id="217165"/>
    <lineage>
        <taxon>Eukaryota</taxon>
        <taxon>Metazoa</taxon>
        <taxon>Ecdysozoa</taxon>
        <taxon>Arthropoda</taxon>
        <taxon>Crustacea</taxon>
        <taxon>Multicrustacea</taxon>
        <taxon>Hexanauplia</taxon>
        <taxon>Copepoda</taxon>
        <taxon>Siphonostomatoida</taxon>
        <taxon>Caligidae</taxon>
        <taxon>Caligus</taxon>
    </lineage>
</organism>
<reference evidence="3" key="1">
    <citation type="submission" date="2021-01" db="EMBL/GenBank/DDBJ databases">
        <title>Caligus Genome Assembly.</title>
        <authorList>
            <person name="Gallardo-Escarate C."/>
        </authorList>
    </citation>
    <scope>NUCLEOTIDE SEQUENCE [LARGE SCALE GENOMIC DNA]</scope>
</reference>
<feature type="non-terminal residue" evidence="2">
    <location>
        <position position="52"/>
    </location>
</feature>
<gene>
    <name evidence="2" type="ORF">FKW44_015095</name>
</gene>
<accession>A0A7T8GZY7</accession>
<protein>
    <submittedName>
        <fullName evidence="2">Uncharacterized protein</fullName>
    </submittedName>
</protein>
<dbReference type="AlphaFoldDB" id="A0A7T8GZY7"/>
<evidence type="ECO:0000313" key="2">
    <source>
        <dbReference type="EMBL" id="QQP40893.1"/>
    </source>
</evidence>
<evidence type="ECO:0000313" key="3">
    <source>
        <dbReference type="Proteomes" id="UP000595437"/>
    </source>
</evidence>
<sequence length="52" mass="5468">MPKGPPGSEEDSLPEGERNPSHDDEESSNPPSPSTCDRLCPNSVSENEGSKG</sequence>
<proteinExistence type="predicted"/>
<dbReference type="Proteomes" id="UP000595437">
    <property type="component" value="Chromosome 10"/>
</dbReference>